<proteinExistence type="predicted"/>
<dbReference type="PATRIC" id="fig|1095749.3.peg.1597"/>
<name>I3D9W1_9PAST</name>
<protein>
    <recommendedName>
        <fullName evidence="3">Transposase</fullName>
    </recommendedName>
</protein>
<accession>I3D9W1</accession>
<reference evidence="1 2" key="1">
    <citation type="submission" date="2012-03" db="EMBL/GenBank/DDBJ databases">
        <authorList>
            <person name="Harkins D.M."/>
            <person name="Madupu R."/>
            <person name="Durkin A.S."/>
            <person name="Torralba M."/>
            <person name="Methe B."/>
            <person name="Sutton G.G."/>
            <person name="Nelson K.E."/>
        </authorList>
    </citation>
    <scope>NUCLEOTIDE SEQUENCE [LARGE SCALE GENOMIC DNA]</scope>
    <source>
        <strain evidence="1 2">CCUG 2042</strain>
    </source>
</reference>
<organism evidence="1 2">
    <name type="scientific">Pasteurella bettyae CCUG 2042</name>
    <dbReference type="NCBI Taxonomy" id="1095749"/>
    <lineage>
        <taxon>Bacteria</taxon>
        <taxon>Pseudomonadati</taxon>
        <taxon>Pseudomonadota</taxon>
        <taxon>Gammaproteobacteria</taxon>
        <taxon>Pasteurellales</taxon>
        <taxon>Pasteurellaceae</taxon>
        <taxon>Pasteurella</taxon>
    </lineage>
</organism>
<gene>
    <name evidence="1" type="ORF">HMPREF1052_1682</name>
</gene>
<dbReference type="Proteomes" id="UP000006457">
    <property type="component" value="Unassembled WGS sequence"/>
</dbReference>
<dbReference type="AlphaFoldDB" id="I3D9W1"/>
<comment type="caution">
    <text evidence="1">The sequence shown here is derived from an EMBL/GenBank/DDBJ whole genome shotgun (WGS) entry which is preliminary data.</text>
</comment>
<evidence type="ECO:0000313" key="1">
    <source>
        <dbReference type="EMBL" id="EIJ68504.1"/>
    </source>
</evidence>
<dbReference type="EMBL" id="AJSX01000036">
    <property type="protein sequence ID" value="EIJ68504.1"/>
    <property type="molecule type" value="Genomic_DNA"/>
</dbReference>
<evidence type="ECO:0000313" key="2">
    <source>
        <dbReference type="Proteomes" id="UP000006457"/>
    </source>
</evidence>
<sequence length="61" mass="7456">MKQQVIKFYPPHGKNQSFTRQYFQLSEISLKRWVSQYNHNDFDRLSVLVENKPIRPNLNYL</sequence>
<keyword evidence="2" id="KW-1185">Reference proteome</keyword>
<evidence type="ECO:0008006" key="3">
    <source>
        <dbReference type="Google" id="ProtNLM"/>
    </source>
</evidence>